<evidence type="ECO:0000256" key="3">
    <source>
        <dbReference type="ARBA" id="ARBA00022801"/>
    </source>
</evidence>
<proteinExistence type="inferred from homology"/>
<dbReference type="SUPFAM" id="SSF75005">
    <property type="entry name" value="Arabinanase/levansucrase/invertase"/>
    <property type="match status" value="1"/>
</dbReference>
<dbReference type="PANTHER" id="PTHR43817">
    <property type="entry name" value="GLYCOSYL HYDROLASE"/>
    <property type="match status" value="1"/>
</dbReference>
<keyword evidence="3 5" id="KW-0378">Hydrolase</keyword>
<dbReference type="InterPro" id="IPR006710">
    <property type="entry name" value="Glyco_hydro_43"/>
</dbReference>
<accession>A0ABT9BFN3</accession>
<dbReference type="GO" id="GO:0016787">
    <property type="term" value="F:hydrolase activity"/>
    <property type="evidence" value="ECO:0007669"/>
    <property type="project" value="UniProtKB-KW"/>
</dbReference>
<keyword evidence="9" id="KW-1185">Reference proteome</keyword>
<protein>
    <submittedName>
        <fullName evidence="8">Glycoside hydrolase family 43 protein</fullName>
    </submittedName>
</protein>
<reference evidence="8" key="1">
    <citation type="submission" date="2023-07" db="EMBL/GenBank/DDBJ databases">
        <authorList>
            <person name="Kim M.K."/>
        </authorList>
    </citation>
    <scope>NUCLEOTIDE SEQUENCE</scope>
    <source>
        <strain evidence="8">ASUV-10-1</strain>
    </source>
</reference>
<comment type="similarity">
    <text evidence="1 5">Belongs to the glycosyl hydrolase 43 family.</text>
</comment>
<dbReference type="CDD" id="cd18820">
    <property type="entry name" value="GH43_LbAraf43-like"/>
    <property type="match status" value="1"/>
</dbReference>
<feature type="chain" id="PRO_5045412412" evidence="7">
    <location>
        <begin position="25"/>
        <end position="363"/>
    </location>
</feature>
<feature type="region of interest" description="Disordered" evidence="6">
    <location>
        <begin position="29"/>
        <end position="50"/>
    </location>
</feature>
<evidence type="ECO:0000256" key="7">
    <source>
        <dbReference type="SAM" id="SignalP"/>
    </source>
</evidence>
<comment type="caution">
    <text evidence="8">The sequence shown here is derived from an EMBL/GenBank/DDBJ whole genome shotgun (WGS) entry which is preliminary data.</text>
</comment>
<dbReference type="PANTHER" id="PTHR43817:SF1">
    <property type="entry name" value="HYDROLASE, FAMILY 43, PUTATIVE (AFU_ORTHOLOGUE AFUA_3G01660)-RELATED"/>
    <property type="match status" value="1"/>
</dbReference>
<dbReference type="Proteomes" id="UP001176429">
    <property type="component" value="Unassembled WGS sequence"/>
</dbReference>
<feature type="compositionally biased region" description="Low complexity" evidence="6">
    <location>
        <begin position="29"/>
        <end position="48"/>
    </location>
</feature>
<dbReference type="Gene3D" id="2.115.10.20">
    <property type="entry name" value="Glycosyl hydrolase domain, family 43"/>
    <property type="match status" value="1"/>
</dbReference>
<keyword evidence="4 5" id="KW-0326">Glycosidase</keyword>
<evidence type="ECO:0000256" key="4">
    <source>
        <dbReference type="ARBA" id="ARBA00023295"/>
    </source>
</evidence>
<name>A0ABT9BFN3_9BACT</name>
<evidence type="ECO:0000313" key="8">
    <source>
        <dbReference type="EMBL" id="MDO7877083.1"/>
    </source>
</evidence>
<dbReference type="InterPro" id="IPR016828">
    <property type="entry name" value="Alpha-L-arabinofuranosidase"/>
</dbReference>
<evidence type="ECO:0000256" key="5">
    <source>
        <dbReference type="RuleBase" id="RU361187"/>
    </source>
</evidence>
<organism evidence="8 9">
    <name type="scientific">Hymenobacter aranciens</name>
    <dbReference type="NCBI Taxonomy" id="3063996"/>
    <lineage>
        <taxon>Bacteria</taxon>
        <taxon>Pseudomonadati</taxon>
        <taxon>Bacteroidota</taxon>
        <taxon>Cytophagia</taxon>
        <taxon>Cytophagales</taxon>
        <taxon>Hymenobacteraceae</taxon>
        <taxon>Hymenobacter</taxon>
    </lineage>
</organism>
<dbReference type="EMBL" id="JAUQSY010000016">
    <property type="protein sequence ID" value="MDO7877083.1"/>
    <property type="molecule type" value="Genomic_DNA"/>
</dbReference>
<gene>
    <name evidence="8" type="ORF">Q5H93_20225</name>
</gene>
<feature type="signal peptide" evidence="7">
    <location>
        <begin position="1"/>
        <end position="24"/>
    </location>
</feature>
<dbReference type="InterPro" id="IPR023296">
    <property type="entry name" value="Glyco_hydro_beta-prop_sf"/>
</dbReference>
<evidence type="ECO:0000313" key="9">
    <source>
        <dbReference type="Proteomes" id="UP001176429"/>
    </source>
</evidence>
<evidence type="ECO:0000256" key="2">
    <source>
        <dbReference type="ARBA" id="ARBA00022729"/>
    </source>
</evidence>
<dbReference type="PIRSF" id="PIRSF025414">
    <property type="entry name" value="Alpha-L-arabinofuranosidase"/>
    <property type="match status" value="1"/>
</dbReference>
<keyword evidence="2 7" id="KW-0732">Signal</keyword>
<sequence length="363" mass="39653">MTSASFHRSRMLAPLLLLGLLACKKESGTTAPITPTNPTTPATTFTNPLLGNTAGPDPWVYQKDGTYYYMATTGNNVTIRKTAKMSELGSSPSYPVWSPLATGDNSRDVWAPELHYLDGKWYIYYTAGPGNCCDGQKSWVLENSNPDPTRGGWVEKGRIISPGADYWAIDGTVAEINGQRYYIWSGQSGPIGNNTDNEQRLYISAMRNPWTLDGARTELSRPTLSWERNGYPKVNEAPQILQRDGKTFLIYSASHCSSDDYALGQLTLTGTNPLDAASWTKLQTPVFTKSAASRAYGPGHNGFFKSKDGTQDWIIYHANNDPGQGCGGARKPRMQQFTWNADGSPNFGSPVAIGTPITRPAGE</sequence>
<dbReference type="Pfam" id="PF04616">
    <property type="entry name" value="Glyco_hydro_43"/>
    <property type="match status" value="1"/>
</dbReference>
<evidence type="ECO:0000256" key="1">
    <source>
        <dbReference type="ARBA" id="ARBA00009865"/>
    </source>
</evidence>
<evidence type="ECO:0000256" key="6">
    <source>
        <dbReference type="SAM" id="MobiDB-lite"/>
    </source>
</evidence>
<dbReference type="RefSeq" id="WP_305008495.1">
    <property type="nucleotide sequence ID" value="NZ_JAUQSY010000016.1"/>
</dbReference>